<organism evidence="2">
    <name type="scientific">Hexamita inflata</name>
    <dbReference type="NCBI Taxonomy" id="28002"/>
    <lineage>
        <taxon>Eukaryota</taxon>
        <taxon>Metamonada</taxon>
        <taxon>Diplomonadida</taxon>
        <taxon>Hexamitidae</taxon>
        <taxon>Hexamitinae</taxon>
        <taxon>Hexamita</taxon>
    </lineage>
</organism>
<feature type="domain" description="Glycosyl hydrolase family 13 catalytic" evidence="1">
    <location>
        <begin position="69"/>
        <end position="369"/>
    </location>
</feature>
<dbReference type="EMBL" id="CATOUU010000998">
    <property type="protein sequence ID" value="CAI9966172.1"/>
    <property type="molecule type" value="Genomic_DNA"/>
</dbReference>
<accession>A0AA86QZE6</accession>
<dbReference type="GO" id="GO:0005975">
    <property type="term" value="P:carbohydrate metabolic process"/>
    <property type="evidence" value="ECO:0007669"/>
    <property type="project" value="InterPro"/>
</dbReference>
<name>A0AA86QZE6_9EUKA</name>
<dbReference type="Gene3D" id="3.20.20.80">
    <property type="entry name" value="Glycosidases"/>
    <property type="match status" value="1"/>
</dbReference>
<dbReference type="AlphaFoldDB" id="A0AA86QZE6"/>
<dbReference type="SUPFAM" id="SSF51445">
    <property type="entry name" value="(Trans)glycosidases"/>
    <property type="match status" value="1"/>
</dbReference>
<dbReference type="Proteomes" id="UP001642409">
    <property type="component" value="Unassembled WGS sequence"/>
</dbReference>
<proteinExistence type="predicted"/>
<dbReference type="InterPro" id="IPR017853">
    <property type="entry name" value="GH"/>
</dbReference>
<dbReference type="SMART" id="SM00642">
    <property type="entry name" value="Aamy"/>
    <property type="match status" value="1"/>
</dbReference>
<dbReference type="Pfam" id="PF00128">
    <property type="entry name" value="Alpha-amylase"/>
    <property type="match status" value="1"/>
</dbReference>
<gene>
    <name evidence="3" type="ORF">HINF_LOCUS21639</name>
    <name evidence="2" type="ORF">HINF_LOCUS53817</name>
</gene>
<evidence type="ECO:0000313" key="3">
    <source>
        <dbReference type="EMBL" id="CAL6009511.1"/>
    </source>
</evidence>
<sequence>MQLYLCVFAAAHQRYPNIIQLSARPWLYELGIQRLANVPDQVLDDFVNKGIDSIYLLGVFEIGEYGKHFDKTDSGLLNDYQKILPDFSMEDVIGCPFAIVDYSVNNEEIATESEMLYFKSRLNKRGMMLYLDYVPNHSAVDALLVSSNPDLFVKDTFKDAGRQYSNGIYYGGDVLWNIFWRDTLQFNFFNPETIKYRIADLKKIAKLADGVRCDSAQIVMNDVFEGNWGDIVFSQGYQKPLKEFWEVAIAELKAEFPEFKFVAEVYNEQLGDTLKQIGFDYLYDKVGLYDKLSAGNIDDIKNYIKTRSNKLPFGTHFVENHDEARAAAHFGSTYVADAAALISFTLPGMRFHFQGQWLGRKNKLEIHLRRSYNMQKDIDQPTIMDYDILLPILKDPIWHEGEWQYIEINGTDDCWRLMAWTWESKTQNVLVVINYSDQYAFGFVKLDVHDGTIVFEDKMIGEKYERNGQEIRNNGLYVGVDKYWGSIFYYNK</sequence>
<comment type="caution">
    <text evidence="2">The sequence shown here is derived from an EMBL/GenBank/DDBJ whole genome shotgun (WGS) entry which is preliminary data.</text>
</comment>
<reference evidence="3 4" key="2">
    <citation type="submission" date="2024-07" db="EMBL/GenBank/DDBJ databases">
        <authorList>
            <person name="Akdeniz Z."/>
        </authorList>
    </citation>
    <scope>NUCLEOTIDE SEQUENCE [LARGE SCALE GENOMIC DNA]</scope>
</reference>
<keyword evidence="4" id="KW-1185">Reference proteome</keyword>
<evidence type="ECO:0000313" key="2">
    <source>
        <dbReference type="EMBL" id="CAI9966172.1"/>
    </source>
</evidence>
<protein>
    <submittedName>
        <fullName evidence="2">Alpha amylase catalytic region</fullName>
    </submittedName>
    <submittedName>
        <fullName evidence="3">Alpha_amylase catalytic region</fullName>
    </submittedName>
</protein>
<evidence type="ECO:0000313" key="4">
    <source>
        <dbReference type="Proteomes" id="UP001642409"/>
    </source>
</evidence>
<dbReference type="EMBL" id="CAXDID020000059">
    <property type="protein sequence ID" value="CAL6009511.1"/>
    <property type="molecule type" value="Genomic_DNA"/>
</dbReference>
<dbReference type="PANTHER" id="PTHR47786:SF2">
    <property type="entry name" value="GLYCOSYL HYDROLASE FAMILY 13 CATALYTIC DOMAIN-CONTAINING PROTEIN"/>
    <property type="match status" value="1"/>
</dbReference>
<evidence type="ECO:0000259" key="1">
    <source>
        <dbReference type="SMART" id="SM00642"/>
    </source>
</evidence>
<dbReference type="InterPro" id="IPR006047">
    <property type="entry name" value="GH13_cat_dom"/>
</dbReference>
<dbReference type="PANTHER" id="PTHR47786">
    <property type="entry name" value="ALPHA-1,4-GLUCAN:MALTOSE-1-PHOSPHATE MALTOSYLTRANSFERASE"/>
    <property type="match status" value="1"/>
</dbReference>
<reference evidence="2" key="1">
    <citation type="submission" date="2023-06" db="EMBL/GenBank/DDBJ databases">
        <authorList>
            <person name="Kurt Z."/>
        </authorList>
    </citation>
    <scope>NUCLEOTIDE SEQUENCE</scope>
</reference>